<evidence type="ECO:0000313" key="2">
    <source>
        <dbReference type="EMBL" id="KAF5328433.1"/>
    </source>
</evidence>
<feature type="transmembrane region" description="Helical" evidence="1">
    <location>
        <begin position="251"/>
        <end position="272"/>
    </location>
</feature>
<dbReference type="OrthoDB" id="3346544at2759"/>
<protein>
    <submittedName>
        <fullName evidence="2">Uncharacterized protein</fullName>
    </submittedName>
</protein>
<feature type="transmembrane region" description="Helical" evidence="1">
    <location>
        <begin position="278"/>
        <end position="297"/>
    </location>
</feature>
<feature type="transmembrane region" description="Helical" evidence="1">
    <location>
        <begin position="163"/>
        <end position="185"/>
    </location>
</feature>
<keyword evidence="1" id="KW-0812">Transmembrane</keyword>
<keyword evidence="3" id="KW-1185">Reference proteome</keyword>
<name>A0A8H5BTU9_9AGAR</name>
<keyword evidence="1" id="KW-0472">Membrane</keyword>
<feature type="transmembrane region" description="Helical" evidence="1">
    <location>
        <begin position="205"/>
        <end position="225"/>
    </location>
</feature>
<feature type="transmembrane region" description="Helical" evidence="1">
    <location>
        <begin position="133"/>
        <end position="156"/>
    </location>
</feature>
<dbReference type="EMBL" id="JAACJJ010000004">
    <property type="protein sequence ID" value="KAF5328433.1"/>
    <property type="molecule type" value="Genomic_DNA"/>
</dbReference>
<feature type="transmembrane region" description="Helical" evidence="1">
    <location>
        <begin position="85"/>
        <end position="109"/>
    </location>
</feature>
<feature type="transmembrane region" description="Helical" evidence="1">
    <location>
        <begin position="45"/>
        <end position="65"/>
    </location>
</feature>
<accession>A0A8H5BTU9</accession>
<organism evidence="2 3">
    <name type="scientific">Psilocybe cf. subviscida</name>
    <dbReference type="NCBI Taxonomy" id="2480587"/>
    <lineage>
        <taxon>Eukaryota</taxon>
        <taxon>Fungi</taxon>
        <taxon>Dikarya</taxon>
        <taxon>Basidiomycota</taxon>
        <taxon>Agaricomycotina</taxon>
        <taxon>Agaricomycetes</taxon>
        <taxon>Agaricomycetidae</taxon>
        <taxon>Agaricales</taxon>
        <taxon>Agaricineae</taxon>
        <taxon>Strophariaceae</taxon>
        <taxon>Psilocybe</taxon>
    </lineage>
</organism>
<keyword evidence="1" id="KW-1133">Transmembrane helix</keyword>
<gene>
    <name evidence="2" type="ORF">D9619_013299</name>
</gene>
<comment type="caution">
    <text evidence="2">The sequence shown here is derived from an EMBL/GenBank/DDBJ whole genome shotgun (WGS) entry which is preliminary data.</text>
</comment>
<reference evidence="2 3" key="1">
    <citation type="journal article" date="2020" name="ISME J.">
        <title>Uncovering the hidden diversity of litter-decomposition mechanisms in mushroom-forming fungi.</title>
        <authorList>
            <person name="Floudas D."/>
            <person name="Bentzer J."/>
            <person name="Ahren D."/>
            <person name="Johansson T."/>
            <person name="Persson P."/>
            <person name="Tunlid A."/>
        </authorList>
    </citation>
    <scope>NUCLEOTIDE SEQUENCE [LARGE SCALE GENOMIC DNA]</scope>
    <source>
        <strain evidence="2 3">CBS 101986</strain>
    </source>
</reference>
<proteinExistence type="predicted"/>
<dbReference type="AlphaFoldDB" id="A0A8H5BTU9"/>
<evidence type="ECO:0000256" key="1">
    <source>
        <dbReference type="SAM" id="Phobius"/>
    </source>
</evidence>
<sequence length="361" mass="40766">MGYGGLLRLDTAFATGFLVECRQASIVRSGDEHVSVVVKAELSSAIIWAMFFLQGVYTYLFIAALPGMTSSRRLKDSQRAKSAWVFLTFSILMYVVATSHLILGAFRFYKSIFLNVDPNGAISYLKSWHHWEYFPLIVLFCVQTWLGDALVIYRCYFVWGCNLLFILVPVCLLLASFAVNIIIWYWIYHPFNIPRKQAVRIFRCIYPLAFAQNLMTTSLIIFKILSQHRASKKAGVIHAGSALSLMRVVRIIVESASIYTVQLLVLIILYFRGDNGQYVVQAAINPSIGMTFVLLAIRIQPSRTTNVTMGTDQAITSTLIPQWLRSSKSDIDSENSDDYSSHSLSRLEDGIELTNVHKIDA</sequence>
<evidence type="ECO:0000313" key="3">
    <source>
        <dbReference type="Proteomes" id="UP000567179"/>
    </source>
</evidence>
<dbReference type="Proteomes" id="UP000567179">
    <property type="component" value="Unassembled WGS sequence"/>
</dbReference>